<organism evidence="2 3">
    <name type="scientific">Marinicrinis lubricantis</name>
    <dbReference type="NCBI Taxonomy" id="2086470"/>
    <lineage>
        <taxon>Bacteria</taxon>
        <taxon>Bacillati</taxon>
        <taxon>Bacillota</taxon>
        <taxon>Bacilli</taxon>
        <taxon>Bacillales</taxon>
        <taxon>Paenibacillaceae</taxon>
    </lineage>
</organism>
<accession>A0ABW1IT69</accession>
<proteinExistence type="predicted"/>
<dbReference type="Pfam" id="PF06103">
    <property type="entry name" value="DUF948"/>
    <property type="match status" value="1"/>
</dbReference>
<dbReference type="PANTHER" id="PTHR40070">
    <property type="entry name" value="UPF0478 PROTEIN YTXG"/>
    <property type="match status" value="1"/>
</dbReference>
<keyword evidence="1" id="KW-0472">Membrane</keyword>
<comment type="caution">
    <text evidence="2">The sequence shown here is derived from an EMBL/GenBank/DDBJ whole genome shotgun (WGS) entry which is preliminary data.</text>
</comment>
<evidence type="ECO:0000313" key="2">
    <source>
        <dbReference type="EMBL" id="MFC5988272.1"/>
    </source>
</evidence>
<keyword evidence="1" id="KW-1133">Transmembrane helix</keyword>
<dbReference type="RefSeq" id="WP_379895735.1">
    <property type="nucleotide sequence ID" value="NZ_CBCSCT010000015.1"/>
</dbReference>
<reference evidence="3" key="1">
    <citation type="journal article" date="2019" name="Int. J. Syst. Evol. Microbiol.">
        <title>The Global Catalogue of Microorganisms (GCM) 10K type strain sequencing project: providing services to taxonomists for standard genome sequencing and annotation.</title>
        <authorList>
            <consortium name="The Broad Institute Genomics Platform"/>
            <consortium name="The Broad Institute Genome Sequencing Center for Infectious Disease"/>
            <person name="Wu L."/>
            <person name="Ma J."/>
        </authorList>
    </citation>
    <scope>NUCLEOTIDE SEQUENCE [LARGE SCALE GENOMIC DNA]</scope>
    <source>
        <strain evidence="3">CCM 8749</strain>
    </source>
</reference>
<dbReference type="EMBL" id="JBHSQV010000179">
    <property type="protein sequence ID" value="MFC5988272.1"/>
    <property type="molecule type" value="Genomic_DNA"/>
</dbReference>
<gene>
    <name evidence="2" type="ORF">ACFPXP_17860</name>
</gene>
<dbReference type="InterPro" id="IPR009293">
    <property type="entry name" value="UPF0478"/>
</dbReference>
<dbReference type="Gene3D" id="1.10.287.950">
    <property type="entry name" value="Methyl-accepting chemotaxis protein"/>
    <property type="match status" value="1"/>
</dbReference>
<sequence>MEWFIAAAAIAFIVLVIFLITLIQTAKSTMRQIQGTLDEMKQETNRVMGESEKLLQSAHQLTDEVKGKIASFDGIFSSARHVGEAVEQVTASFKQASAAISHKVDSGVRNTVHTNGSTIADTLSWAQQTFDLWNAWRKRSRNNHQEPKS</sequence>
<keyword evidence="1" id="KW-0812">Transmembrane</keyword>
<evidence type="ECO:0000256" key="1">
    <source>
        <dbReference type="SAM" id="Phobius"/>
    </source>
</evidence>
<feature type="transmembrane region" description="Helical" evidence="1">
    <location>
        <begin position="6"/>
        <end position="23"/>
    </location>
</feature>
<protein>
    <submittedName>
        <fullName evidence="2">DUF948 domain-containing protein</fullName>
    </submittedName>
</protein>
<keyword evidence="3" id="KW-1185">Reference proteome</keyword>
<dbReference type="PANTHER" id="PTHR40070:SF1">
    <property type="entry name" value="UPF0478 PROTEIN YTXG"/>
    <property type="match status" value="1"/>
</dbReference>
<name>A0ABW1IT69_9BACL</name>
<evidence type="ECO:0000313" key="3">
    <source>
        <dbReference type="Proteomes" id="UP001596250"/>
    </source>
</evidence>
<dbReference type="Proteomes" id="UP001596250">
    <property type="component" value="Unassembled WGS sequence"/>
</dbReference>
<dbReference type="SUPFAM" id="SSF58104">
    <property type="entry name" value="Methyl-accepting chemotaxis protein (MCP) signaling domain"/>
    <property type="match status" value="1"/>
</dbReference>